<keyword evidence="2" id="KW-1185">Reference proteome</keyword>
<dbReference type="Pfam" id="PF05133">
    <property type="entry name" value="SPP1_portal"/>
    <property type="match status" value="1"/>
</dbReference>
<dbReference type="AlphaFoldDB" id="A0A5D3FQA6"/>
<gene>
    <name evidence="1" type="ORF">FNJ60_04995</name>
</gene>
<evidence type="ECO:0000313" key="2">
    <source>
        <dbReference type="Proteomes" id="UP000324383"/>
    </source>
</evidence>
<name>A0A5D3FQA6_9BACE</name>
<protein>
    <submittedName>
        <fullName evidence="1">Phage portal protein</fullName>
    </submittedName>
</protein>
<reference evidence="1 2" key="1">
    <citation type="submission" date="2019-07" db="EMBL/GenBank/DDBJ databases">
        <title>Draft Genome Sequences of Bacteroides pyogenes Strains Isolated from the Uterus Holstein Dairy Cows with Metritis.</title>
        <authorList>
            <person name="Cunha F."/>
            <person name="Galvao K.N."/>
            <person name="Jeon S.J."/>
            <person name="Jeong K.C."/>
        </authorList>
    </citation>
    <scope>NUCLEOTIDE SEQUENCE [LARGE SCALE GENOMIC DNA]</scope>
    <source>
        <strain evidence="1 2">KG-31</strain>
    </source>
</reference>
<evidence type="ECO:0000313" key="1">
    <source>
        <dbReference type="EMBL" id="TYK34349.1"/>
    </source>
</evidence>
<dbReference type="InterPro" id="IPR021145">
    <property type="entry name" value="Portal_protein_SPP1_Gp6-like"/>
</dbReference>
<organism evidence="1 2">
    <name type="scientific">Bacteroides pyogenes</name>
    <dbReference type="NCBI Taxonomy" id="310300"/>
    <lineage>
        <taxon>Bacteria</taxon>
        <taxon>Pseudomonadati</taxon>
        <taxon>Bacteroidota</taxon>
        <taxon>Bacteroidia</taxon>
        <taxon>Bacteroidales</taxon>
        <taxon>Bacteroidaceae</taxon>
        <taxon>Bacteroides</taxon>
    </lineage>
</organism>
<comment type="caution">
    <text evidence="1">The sequence shown here is derived from an EMBL/GenBank/DDBJ whole genome shotgun (WGS) entry which is preliminary data.</text>
</comment>
<dbReference type="EMBL" id="VKLW01000008">
    <property type="protein sequence ID" value="TYK34349.1"/>
    <property type="molecule type" value="Genomic_DNA"/>
</dbReference>
<dbReference type="RefSeq" id="WP_148727257.1">
    <property type="nucleotide sequence ID" value="NZ_CP197398.1"/>
</dbReference>
<proteinExistence type="predicted"/>
<sequence length="490" mass="55504">MTIEEIMKLARENKGNAVIPELKSHRYISQPDTEAANKAIDPKLHDINDHIKRPDKRVKVTDDTQGESAQKVIDTNGESTNFRIVKVARVALALQKLIISRAVSFCFGNAPEYNSTPENEKQAMIVKALNRILYDVKCKSLNRKIGRSIFGYKECAEYWHSVEKSKKHSKYGFPTQFKLRCTLFSPAYGDTLYPFFDEIGDMVAFSRSFSRKDSKDNAVDYFETFTDTEHWLWVNGNNGYEVVEGYPKKIAIGKIPIVYGNQPKFETEDVDALIDRLETLLSNFADTNDYHASPKIFTTGQITGWAKKGESGAVIEGEEGATMQYVSWQQAPEAVKLEIETLLRMIYTITQTPDISFDSVKGLGAISGVALKLLFMDAHLKVQDKMEIFDDYLQRRVNVILAYIGMMNTSLEEECEQVEIEPEIIPYMITSDIDDLNYWLTANGNKPVISQEESVERVGISKDPSKTIQKIKEEQTVENSFSIGEPIIDA</sequence>
<dbReference type="Proteomes" id="UP000324383">
    <property type="component" value="Unassembled WGS sequence"/>
</dbReference>
<accession>A0A5D3FQA6</accession>